<sequence>MKKIAIFYKIESEDWIKSYTNSLEDQWQFYYFSYTNLTHLATIFSENSIFFDGILCSGQIPYFHLKRNHPQFKKPMRYIAISEEDFYKKCFHYSQQDPHFQLKKCFIDFLYQENNFLSIRDTFPKENWPHIFNESITAFDEEKIYGHLAEYSEQLSKQPHIRYYLTRLPHLSTNMPDSITTIVFTPSEASVKNTIDLLIKDMEIDRLTQNQLVVGYVQLHDLHRDLDYRKITLYKSLLDFGRTENLPFILQQESFAIKILISYTDFLTLTHNKTSCAIQQMLSDTIDFHVSIGWGIGVSIQEALFNGEKAAFLGEDSKKTTTYIIEKNGTTIGPIANDLKLNLSDTTIQKLNTIYQKTNISTTILQRMYQSLQKRGNYETNATDLALDLNTTERSANRYLKKLVEHGYASLSTTQQIKMQGRPKHVYEIHFFDY</sequence>
<dbReference type="RefSeq" id="WP_126989072.1">
    <property type="nucleotide sequence ID" value="NZ_JTFC01000005.1"/>
</dbReference>
<dbReference type="EMBL" id="JTFC01000005">
    <property type="protein sequence ID" value="RUS58310.1"/>
    <property type="molecule type" value="Genomic_DNA"/>
</dbReference>
<evidence type="ECO:0000313" key="2">
    <source>
        <dbReference type="Proteomes" id="UP000288623"/>
    </source>
</evidence>
<reference evidence="1 2" key="1">
    <citation type="submission" date="2014-11" db="EMBL/GenBank/DDBJ databases">
        <title>Genome sequence and analysis of novel Kurthia sp.</title>
        <authorList>
            <person name="Lawson J.N."/>
            <person name="Gonzalez J.E."/>
            <person name="Rinauldi L."/>
            <person name="Xuan Z."/>
            <person name="Firman A."/>
            <person name="Shaddox L."/>
            <person name="Trudeau A."/>
            <person name="Shah S."/>
            <person name="Reiman D."/>
        </authorList>
    </citation>
    <scope>NUCLEOTIDE SEQUENCE [LARGE SCALE GENOMIC DNA]</scope>
    <source>
        <strain evidence="1 2">3B1D</strain>
    </source>
</reference>
<dbReference type="Proteomes" id="UP000288623">
    <property type="component" value="Unassembled WGS sequence"/>
</dbReference>
<protein>
    <recommendedName>
        <fullName evidence="3">Helix-turn-helix type 11 domain-containing protein</fullName>
    </recommendedName>
</protein>
<evidence type="ECO:0008006" key="3">
    <source>
        <dbReference type="Google" id="ProtNLM"/>
    </source>
</evidence>
<gene>
    <name evidence="1" type="ORF">QI30_00920</name>
</gene>
<evidence type="ECO:0000313" key="1">
    <source>
        <dbReference type="EMBL" id="RUS58310.1"/>
    </source>
</evidence>
<keyword evidence="2" id="KW-1185">Reference proteome</keyword>
<name>A0A433RYF8_9BACL</name>
<dbReference type="OrthoDB" id="4986073at2"/>
<dbReference type="AlphaFoldDB" id="A0A433RYF8"/>
<proteinExistence type="predicted"/>
<comment type="caution">
    <text evidence="1">The sequence shown here is derived from an EMBL/GenBank/DDBJ whole genome shotgun (WGS) entry which is preliminary data.</text>
</comment>
<organism evidence="1 2">
    <name type="scientific">Candidatus Kurthia intestinigallinarum</name>
    <dbReference type="NCBI Taxonomy" id="1562256"/>
    <lineage>
        <taxon>Bacteria</taxon>
        <taxon>Bacillati</taxon>
        <taxon>Bacillota</taxon>
        <taxon>Bacilli</taxon>
        <taxon>Bacillales</taxon>
        <taxon>Caryophanaceae</taxon>
        <taxon>Kurthia</taxon>
    </lineage>
</organism>
<accession>A0A433RYF8</accession>